<dbReference type="PANTHER" id="PTHR37067">
    <property type="entry name" value="PX DOMAIN-CONTAINING PROTEIN"/>
    <property type="match status" value="1"/>
</dbReference>
<name>A0AAV0V0H8_HYABA</name>
<dbReference type="PANTHER" id="PTHR37067:SF3">
    <property type="entry name" value="PX DOMAIN-CONTAINING PROTEIN"/>
    <property type="match status" value="1"/>
</dbReference>
<dbReference type="Proteomes" id="UP001162031">
    <property type="component" value="Unassembled WGS sequence"/>
</dbReference>
<proteinExistence type="predicted"/>
<evidence type="ECO:0000313" key="2">
    <source>
        <dbReference type="Proteomes" id="UP001162031"/>
    </source>
</evidence>
<organism evidence="1 2">
    <name type="scientific">Hyaloperonospora brassicae</name>
    <name type="common">Brassica downy mildew</name>
    <name type="synonym">Peronospora brassicae</name>
    <dbReference type="NCBI Taxonomy" id="162125"/>
    <lineage>
        <taxon>Eukaryota</taxon>
        <taxon>Sar</taxon>
        <taxon>Stramenopiles</taxon>
        <taxon>Oomycota</taxon>
        <taxon>Peronosporomycetes</taxon>
        <taxon>Peronosporales</taxon>
        <taxon>Peronosporaceae</taxon>
        <taxon>Hyaloperonospora</taxon>
    </lineage>
</organism>
<reference evidence="1" key="1">
    <citation type="submission" date="2022-12" db="EMBL/GenBank/DDBJ databases">
        <authorList>
            <person name="Webb A."/>
        </authorList>
    </citation>
    <scope>NUCLEOTIDE SEQUENCE</scope>
    <source>
        <strain evidence="1">Hp1</strain>
    </source>
</reference>
<comment type="caution">
    <text evidence="1">The sequence shown here is derived from an EMBL/GenBank/DDBJ whole genome shotgun (WGS) entry which is preliminary data.</text>
</comment>
<sequence>MILTEENHAGMLPTDSWWTQEAHIMVLVATIKTMFELKLIDQDDADPEEDDEFVRFKTMRVRTDHLVTLIEDEGSMARDCLLRLDEAEKTFVLKQIVAYTETLVIDLQAVRAERDDNNLPRELVSPPVLLGELIGLLPAYFIRDVLDPHRERILRFWSAEEIDQVEEDHRQLVAAYKNGPILRCAIDEHDVKTTFDDAWDVAPGKYLRLRTILKWEADSNRTDLRHLSLEGIFKRSSFAAVNCVKTSFA</sequence>
<protein>
    <submittedName>
        <fullName evidence="1">Uncharacterized protein</fullName>
    </submittedName>
</protein>
<dbReference type="EMBL" id="CANTFL010001447">
    <property type="protein sequence ID" value="CAI5741066.1"/>
    <property type="molecule type" value="Genomic_DNA"/>
</dbReference>
<keyword evidence="2" id="KW-1185">Reference proteome</keyword>
<accession>A0AAV0V0H8</accession>
<gene>
    <name evidence="1" type="ORF">HBR001_LOCUS8355</name>
</gene>
<dbReference type="AlphaFoldDB" id="A0AAV0V0H8"/>
<evidence type="ECO:0000313" key="1">
    <source>
        <dbReference type="EMBL" id="CAI5741066.1"/>
    </source>
</evidence>